<dbReference type="InterPro" id="IPR012337">
    <property type="entry name" value="RNaseH-like_sf"/>
</dbReference>
<dbReference type="InterPro" id="IPR039537">
    <property type="entry name" value="Retrotran_Ty1/copia-like"/>
</dbReference>
<dbReference type="InterPro" id="IPR001878">
    <property type="entry name" value="Znf_CCHC"/>
</dbReference>
<feature type="region of interest" description="Disordered" evidence="5">
    <location>
        <begin position="818"/>
        <end position="846"/>
    </location>
</feature>
<dbReference type="Pfam" id="PF13976">
    <property type="entry name" value="gag_pre-integrs"/>
    <property type="match status" value="1"/>
</dbReference>
<keyword evidence="2" id="KW-0479">Metal-binding</keyword>
<evidence type="ECO:0000256" key="3">
    <source>
        <dbReference type="ARBA" id="ARBA00022801"/>
    </source>
</evidence>
<evidence type="ECO:0000256" key="2">
    <source>
        <dbReference type="ARBA" id="ARBA00022723"/>
    </source>
</evidence>
<evidence type="ECO:0000256" key="4">
    <source>
        <dbReference type="PROSITE-ProRule" id="PRU00047"/>
    </source>
</evidence>
<dbReference type="InterPro" id="IPR025724">
    <property type="entry name" value="GAG-pre-integrase_dom"/>
</dbReference>
<name>A0A6L2K0J0_TANCI</name>
<dbReference type="GO" id="GO:0006508">
    <property type="term" value="P:proteolysis"/>
    <property type="evidence" value="ECO:0007669"/>
    <property type="project" value="UniProtKB-KW"/>
</dbReference>
<feature type="compositionally biased region" description="Pro residues" evidence="5">
    <location>
        <begin position="1400"/>
        <end position="1412"/>
    </location>
</feature>
<dbReference type="Pfam" id="PF07727">
    <property type="entry name" value="RVT_2"/>
    <property type="match status" value="1"/>
</dbReference>
<dbReference type="Pfam" id="PF25597">
    <property type="entry name" value="SH3_retrovirus"/>
    <property type="match status" value="1"/>
</dbReference>
<dbReference type="InterPro" id="IPR013103">
    <property type="entry name" value="RVT_2"/>
</dbReference>
<dbReference type="SUPFAM" id="SSF57756">
    <property type="entry name" value="Retrovirus zinc finger-like domains"/>
    <property type="match status" value="1"/>
</dbReference>
<feature type="region of interest" description="Disordered" evidence="5">
    <location>
        <begin position="907"/>
        <end position="936"/>
    </location>
</feature>
<accession>A0A6L2K0J0</accession>
<comment type="caution">
    <text evidence="7">The sequence shown here is derived from an EMBL/GenBank/DDBJ whole genome shotgun (WGS) entry which is preliminary data.</text>
</comment>
<proteinExistence type="predicted"/>
<dbReference type="GO" id="GO:0008233">
    <property type="term" value="F:peptidase activity"/>
    <property type="evidence" value="ECO:0007669"/>
    <property type="project" value="UniProtKB-KW"/>
</dbReference>
<evidence type="ECO:0000256" key="5">
    <source>
        <dbReference type="SAM" id="MobiDB-lite"/>
    </source>
</evidence>
<dbReference type="GO" id="GO:0008270">
    <property type="term" value="F:zinc ion binding"/>
    <property type="evidence" value="ECO:0007669"/>
    <property type="project" value="UniProtKB-KW"/>
</dbReference>
<dbReference type="GO" id="GO:0003676">
    <property type="term" value="F:nucleic acid binding"/>
    <property type="evidence" value="ECO:0007669"/>
    <property type="project" value="InterPro"/>
</dbReference>
<feature type="region of interest" description="Disordered" evidence="5">
    <location>
        <begin position="309"/>
        <end position="346"/>
    </location>
</feature>
<dbReference type="Pfam" id="PF22936">
    <property type="entry name" value="Pol_BBD"/>
    <property type="match status" value="1"/>
</dbReference>
<dbReference type="PANTHER" id="PTHR42648">
    <property type="entry name" value="TRANSPOSASE, PUTATIVE-RELATED"/>
    <property type="match status" value="1"/>
</dbReference>
<keyword evidence="4" id="KW-0863">Zinc-finger</keyword>
<feature type="region of interest" description="Disordered" evidence="5">
    <location>
        <begin position="1387"/>
        <end position="1439"/>
    </location>
</feature>
<dbReference type="CDD" id="cd09272">
    <property type="entry name" value="RNase_HI_RT_Ty1"/>
    <property type="match status" value="1"/>
</dbReference>
<dbReference type="SUPFAM" id="SSF53098">
    <property type="entry name" value="Ribonuclease H-like"/>
    <property type="match status" value="1"/>
</dbReference>
<dbReference type="SMART" id="SM00343">
    <property type="entry name" value="ZnF_C2HC"/>
    <property type="match status" value="2"/>
</dbReference>
<dbReference type="EMBL" id="BKCJ010001624">
    <property type="protein sequence ID" value="GEU42846.1"/>
    <property type="molecule type" value="Genomic_DNA"/>
</dbReference>
<keyword evidence="3" id="KW-0378">Hydrolase</keyword>
<feature type="domain" description="CCHC-type" evidence="6">
    <location>
        <begin position="112"/>
        <end position="127"/>
    </location>
</feature>
<dbReference type="InterPro" id="IPR057670">
    <property type="entry name" value="SH3_retrovirus"/>
</dbReference>
<feature type="compositionally biased region" description="Basic and acidic residues" evidence="5">
    <location>
        <begin position="823"/>
        <end position="837"/>
    </location>
</feature>
<dbReference type="InterPro" id="IPR054722">
    <property type="entry name" value="PolX-like_BBD"/>
</dbReference>
<keyword evidence="4" id="KW-0862">Zinc</keyword>
<protein>
    <submittedName>
        <fullName evidence="7">Putative ribonuclease H-like domain-containing protein</fullName>
    </submittedName>
</protein>
<evidence type="ECO:0000256" key="1">
    <source>
        <dbReference type="ARBA" id="ARBA00022670"/>
    </source>
</evidence>
<dbReference type="InterPro" id="IPR036875">
    <property type="entry name" value="Znf_CCHC_sf"/>
</dbReference>
<evidence type="ECO:0000313" key="7">
    <source>
        <dbReference type="EMBL" id="GEU42846.1"/>
    </source>
</evidence>
<reference evidence="7" key="1">
    <citation type="journal article" date="2019" name="Sci. Rep.">
        <title>Draft genome of Tanacetum cinerariifolium, the natural source of mosquito coil.</title>
        <authorList>
            <person name="Yamashiro T."/>
            <person name="Shiraishi A."/>
            <person name="Satake H."/>
            <person name="Nakayama K."/>
        </authorList>
    </citation>
    <scope>NUCLEOTIDE SEQUENCE</scope>
</reference>
<dbReference type="Gene3D" id="3.30.420.10">
    <property type="entry name" value="Ribonuclease H-like superfamily/Ribonuclease H"/>
    <property type="match status" value="1"/>
</dbReference>
<dbReference type="PANTHER" id="PTHR42648:SF32">
    <property type="entry name" value="RIBONUCLEASE H-LIKE DOMAIN, GAG-PRE-INTEGRASE DOMAIN PROTEIN-RELATED"/>
    <property type="match status" value="1"/>
</dbReference>
<sequence length="1611" mass="180713">MSSSNTDSPTDLVSAAANVSAVCTKMHVSSLPNVDSLSNAVIYSFFTNQSSSPQLDNEDLKQIDVDNLEEMDLRWQIAMLTMQARRFLQKTGRNLGVNGPTSMGFDMSKVECYNCHRNRHFAKECRSLKDSRRNGAAEPQRMTDWSYRAEEDPANYALMDFLSSNSLFDNKVPSCSKACSKAYTQLHSQYDKLTADFRKSQFDVISYQIGLESVEARLFQPSDGYHAVPPPYTGTFMPPKPNLVFNTAPTAVETDHSAFTVQLSPTKPEQDLSHTNRPRAPIIEDWVFDSENEYETKASHIVPSFIQSTKQVKSPRHSVQHIETSTPATTPKPASPKHASSGKRRNRKSCFVCKNVEHLIKDCDYHAKKMAQPTPRNYVLRGHHKQYALLTHSHPQKHMVPAAVLTQSKLVSITVVGPVSAAMPKLKGNPQHALKDKGVIDSGCSRHMIENMSYLSDFKELNGGYVAFGGNPKGDKFSGKGTIKTGKLDFEDVYFAKELKFNLFSVSQMCDKKNSVLFTDTECLVLSLDFKLPDESQVLLRVPRENNMYNLNLKNIIPSGDLTCLFAKATIDESHLWHRRLGHINFKTINKLVKGNLVRGLPSKVFENNNTCVACKKGKQHRASCKTKPVIFVDQPLYRLYMDLFGPTFVKSLNKKSYCLVITDDYSRFTWVFFLTTKDETSPILKTFIAGLENQLSLKNKVLATKPHDKTPYELLHGRTPSIGFMRPFGCLVTILNTLDSLGKFDWKVDEGFLVGYSINSKAFRVFNSRTCIVQETLHVNFLENKPNLAEKAGEEIDQQYVLFPVWSSCFTNPQNSNGDASFDGKEHDFDAKKPESKINVSPSRHRDLSAEFEDCSDNSSNEVNVAGSIVHTVEKGSPNSPNIFSAAGPSNAAASLTYGKSSFIDASQLPDDPNMPELEDVTYSDDEDDEEPKRVHQALKDPSWVEAMQEELLQFKIQKEEGIDYKEIFAPVARIEAIRLFLAYASFMGFMVYQMDVKSAFLYENIEEEVYVCQHPGFKDLDHPGKVYKVVKALYGLHQAPRAWYETLATGKWFSKRQDRSNTVYQKADMRYSAGSDLLKQKKDEIFISQYKYVAEILRKFGLTEGKSASTPIDTEKPLLKDPDGEDVDVHTYRLMIGSLIKEDFRYLKGKPHLGLWYPKDSPFDLVAYSNSDYAGASLDKKSTTEGCQFLGCRLISWQCKKQTVVATSSIEAEYVAAASCCAQVLWIQNQLLDYILTLQVVLSGIESLKRMSHVANIINVNVVTRLQALVDKKNVVVTEATIREALRLDDAEGVDCCMSAKRTSWNEFSSSMPSAVICLSSGRKFNFYKYIFDILEKGLSRVETPLFEGMLIEQEIDKEGDAAEYVEEVNAGDAAVGDVSAAHGEVHTVTQEQSIPSPTLPTPPPQPPQDVPLTSQVHQTPPQSPQVQPPSPQPQPQQVVKFPMSLLQEIMDTCAAFTRRVENLEFDKVAQAMDIIKLKQRVKKLKKRKKVRVLKLRRLQRIGTSQRVETSNDAVMDDESNQDKMIAEMDMDDAVVLEDDKEKDKELVDEVKDVEEANVDESAQEDETEPAEVQEVVDVVTTAKLITEVITAASETVTAASAIITTAEA</sequence>
<organism evidence="7">
    <name type="scientific">Tanacetum cinerariifolium</name>
    <name type="common">Dalmatian daisy</name>
    <name type="synonym">Chrysanthemum cinerariifolium</name>
    <dbReference type="NCBI Taxonomy" id="118510"/>
    <lineage>
        <taxon>Eukaryota</taxon>
        <taxon>Viridiplantae</taxon>
        <taxon>Streptophyta</taxon>
        <taxon>Embryophyta</taxon>
        <taxon>Tracheophyta</taxon>
        <taxon>Spermatophyta</taxon>
        <taxon>Magnoliopsida</taxon>
        <taxon>eudicotyledons</taxon>
        <taxon>Gunneridae</taxon>
        <taxon>Pentapetalae</taxon>
        <taxon>asterids</taxon>
        <taxon>campanulids</taxon>
        <taxon>Asterales</taxon>
        <taxon>Asteraceae</taxon>
        <taxon>Asteroideae</taxon>
        <taxon>Anthemideae</taxon>
        <taxon>Anthemidinae</taxon>
        <taxon>Tanacetum</taxon>
    </lineage>
</organism>
<keyword evidence="1" id="KW-0645">Protease</keyword>
<feature type="compositionally biased region" description="Acidic residues" evidence="5">
    <location>
        <begin position="918"/>
        <end position="931"/>
    </location>
</feature>
<dbReference type="InterPro" id="IPR036397">
    <property type="entry name" value="RNaseH_sf"/>
</dbReference>
<dbReference type="PROSITE" id="PS50158">
    <property type="entry name" value="ZF_CCHC"/>
    <property type="match status" value="1"/>
</dbReference>
<feature type="compositionally biased region" description="Pro residues" evidence="5">
    <location>
        <begin position="1424"/>
        <end position="1437"/>
    </location>
</feature>
<evidence type="ECO:0000259" key="6">
    <source>
        <dbReference type="PROSITE" id="PS50158"/>
    </source>
</evidence>
<gene>
    <name evidence="7" type="ORF">Tci_014824</name>
</gene>
<feature type="compositionally biased region" description="Low complexity" evidence="5">
    <location>
        <begin position="1413"/>
        <end position="1423"/>
    </location>
</feature>